<dbReference type="AlphaFoldDB" id="A0A2T4ACK2"/>
<keyword evidence="2" id="KW-1185">Reference proteome</keyword>
<accession>A0A2T4ACK2</accession>
<protein>
    <submittedName>
        <fullName evidence="1">Uncharacterized protein</fullName>
    </submittedName>
</protein>
<proteinExistence type="predicted"/>
<dbReference type="GeneID" id="36624569"/>
<dbReference type="EMBL" id="KZ679680">
    <property type="protein sequence ID" value="PTB54810.1"/>
    <property type="molecule type" value="Genomic_DNA"/>
</dbReference>
<name>A0A2T4ACK2_TRIHA</name>
<evidence type="ECO:0000313" key="1">
    <source>
        <dbReference type="EMBL" id="PTB54810.1"/>
    </source>
</evidence>
<evidence type="ECO:0000313" key="2">
    <source>
        <dbReference type="Proteomes" id="UP000241690"/>
    </source>
</evidence>
<dbReference type="RefSeq" id="XP_024774487.1">
    <property type="nucleotide sequence ID" value="XM_024916000.1"/>
</dbReference>
<reference evidence="1 2" key="1">
    <citation type="submission" date="2016-07" db="EMBL/GenBank/DDBJ databases">
        <title>Multiple horizontal gene transfer events from other fungi enriched the ability of initially mycotrophic Trichoderma (Ascomycota) to feed on dead plant biomass.</title>
        <authorList>
            <consortium name="DOE Joint Genome Institute"/>
            <person name="Aerts A."/>
            <person name="Atanasova L."/>
            <person name="Chenthamara K."/>
            <person name="Zhang J."/>
            <person name="Grujic M."/>
            <person name="Henrissat B."/>
            <person name="Kuo A."/>
            <person name="Salamov A."/>
            <person name="Lipzen A."/>
            <person name="Labutti K."/>
            <person name="Barry K."/>
            <person name="Miao Y."/>
            <person name="Rahimi M.J."/>
            <person name="Shen Q."/>
            <person name="Grigoriev I.V."/>
            <person name="Kubicek C.P."/>
            <person name="Druzhinina I.S."/>
        </authorList>
    </citation>
    <scope>NUCLEOTIDE SEQUENCE [LARGE SCALE GENOMIC DNA]</scope>
    <source>
        <strain evidence="1 2">CBS 226.95</strain>
    </source>
</reference>
<dbReference type="Proteomes" id="UP000241690">
    <property type="component" value="Unassembled WGS sequence"/>
</dbReference>
<sequence length="173" mass="19085">MYNEGIMIQPQKAIPVMQTPPLVEQPIIVLLNDKAKSCIVIVLGYTSNLGYCSHASSLMAATTGPSSLWSNHTEPFLLQADAGQTKYIRALHTLFTSSPHHLIILIRSPGTDGLSSNSRISILIRSAEKKVRAVPVQGTQRRSTRMVRTLYDRKNTSTYSANAIIQIPYYSSP</sequence>
<organism evidence="1 2">
    <name type="scientific">Trichoderma harzianum CBS 226.95</name>
    <dbReference type="NCBI Taxonomy" id="983964"/>
    <lineage>
        <taxon>Eukaryota</taxon>
        <taxon>Fungi</taxon>
        <taxon>Dikarya</taxon>
        <taxon>Ascomycota</taxon>
        <taxon>Pezizomycotina</taxon>
        <taxon>Sordariomycetes</taxon>
        <taxon>Hypocreomycetidae</taxon>
        <taxon>Hypocreales</taxon>
        <taxon>Hypocreaceae</taxon>
        <taxon>Trichoderma</taxon>
    </lineage>
</organism>
<gene>
    <name evidence="1" type="ORF">M431DRAFT_482008</name>
</gene>